<evidence type="ECO:0000313" key="2">
    <source>
        <dbReference type="Proteomes" id="UP000325315"/>
    </source>
</evidence>
<evidence type="ECO:0000313" key="1">
    <source>
        <dbReference type="EMBL" id="KAA3469544.1"/>
    </source>
</evidence>
<dbReference type="Proteomes" id="UP000325315">
    <property type="component" value="Unassembled WGS sequence"/>
</dbReference>
<comment type="caution">
    <text evidence="1">The sequence shown here is derived from an EMBL/GenBank/DDBJ whole genome shotgun (WGS) entry which is preliminary data.</text>
</comment>
<gene>
    <name evidence="1" type="ORF">EPI10_015320</name>
</gene>
<keyword evidence="2" id="KW-1185">Reference proteome</keyword>
<protein>
    <submittedName>
        <fullName evidence="1">Integrase</fullName>
    </submittedName>
</protein>
<accession>A0A5B6VKK0</accession>
<reference evidence="2" key="1">
    <citation type="journal article" date="2019" name="Plant Biotechnol. J.">
        <title>Genome sequencing of the Australian wild diploid species Gossypium australe highlights disease resistance and delayed gland morphogenesis.</title>
        <authorList>
            <person name="Cai Y."/>
            <person name="Cai X."/>
            <person name="Wang Q."/>
            <person name="Wang P."/>
            <person name="Zhang Y."/>
            <person name="Cai C."/>
            <person name="Xu Y."/>
            <person name="Wang K."/>
            <person name="Zhou Z."/>
            <person name="Wang C."/>
            <person name="Geng S."/>
            <person name="Li B."/>
            <person name="Dong Q."/>
            <person name="Hou Y."/>
            <person name="Wang H."/>
            <person name="Ai P."/>
            <person name="Liu Z."/>
            <person name="Yi F."/>
            <person name="Sun M."/>
            <person name="An G."/>
            <person name="Cheng J."/>
            <person name="Zhang Y."/>
            <person name="Shi Q."/>
            <person name="Xie Y."/>
            <person name="Shi X."/>
            <person name="Chang Y."/>
            <person name="Huang F."/>
            <person name="Chen Y."/>
            <person name="Hong S."/>
            <person name="Mi L."/>
            <person name="Sun Q."/>
            <person name="Zhang L."/>
            <person name="Zhou B."/>
            <person name="Peng R."/>
            <person name="Zhang X."/>
            <person name="Liu F."/>
        </authorList>
    </citation>
    <scope>NUCLEOTIDE SEQUENCE [LARGE SCALE GENOMIC DNA]</scope>
    <source>
        <strain evidence="2">cv. PA1801</strain>
    </source>
</reference>
<dbReference type="AlphaFoldDB" id="A0A5B6VKK0"/>
<sequence length="63" mass="7620">MNFVSGLHLSPRNKYAIWVVVDRLTKSTHHILILFDYMECHYQLFLIEIRDSHRDFGRNCKKL</sequence>
<dbReference type="EMBL" id="SMMG02000006">
    <property type="protein sequence ID" value="KAA3469544.1"/>
    <property type="molecule type" value="Genomic_DNA"/>
</dbReference>
<name>A0A5B6VKK0_9ROSI</name>
<organism evidence="1 2">
    <name type="scientific">Gossypium australe</name>
    <dbReference type="NCBI Taxonomy" id="47621"/>
    <lineage>
        <taxon>Eukaryota</taxon>
        <taxon>Viridiplantae</taxon>
        <taxon>Streptophyta</taxon>
        <taxon>Embryophyta</taxon>
        <taxon>Tracheophyta</taxon>
        <taxon>Spermatophyta</taxon>
        <taxon>Magnoliopsida</taxon>
        <taxon>eudicotyledons</taxon>
        <taxon>Gunneridae</taxon>
        <taxon>Pentapetalae</taxon>
        <taxon>rosids</taxon>
        <taxon>malvids</taxon>
        <taxon>Malvales</taxon>
        <taxon>Malvaceae</taxon>
        <taxon>Malvoideae</taxon>
        <taxon>Gossypium</taxon>
    </lineage>
</organism>
<proteinExistence type="predicted"/>
<dbReference type="OrthoDB" id="95964at2759"/>